<keyword evidence="1" id="KW-0812">Transmembrane</keyword>
<evidence type="ECO:0000313" key="4">
    <source>
        <dbReference type="Proteomes" id="UP000028705"/>
    </source>
</evidence>
<proteinExistence type="predicted"/>
<feature type="domain" description="HTH araC/xylS-type" evidence="2">
    <location>
        <begin position="441"/>
        <end position="545"/>
    </location>
</feature>
<sequence>MALDLIDQLRNKKSSIILVSKLYLAFVLIQAIELTSTTVRKIIKIFFNIGFFFLFAQGFSQVKIDANKRKLFYQQYNDKLYNPDKLLIRAKNMVKYAQNDYEKALAYSNLGDCLYGQGNYLESVKILQKADSLIKKSDSTQNRITILYSLITSYRRAGLIVESEETWELVKELDKESSPFIKTANLLYTQAKIFDIDDNFCKAADSRKKYIQHIRKIPNTEYKNMFDFAMLVQLCYEQIRCGRIDEAKETLEKTEIALKRIKDKSPINLYEFYLLDKALINVKDNHLSEARKNFDLAYSHPNVDKIVIKQILQNRLEANIDTPADQLKFSKIVSDITNSQITVTRDLTVKETIKNKNTIKEKRENIKLSLIIFICIIIVLIICSLFIYKIRNKKIKLRYQKIIQELKNPVVKSSIFPESQTNDSPKEKISISEETEKEILKNLEAFEKKRLYTTKGISAAQMSVMLKTNTKYLNYIIKKYRNSDFYNYINTQRINYIVKELHDNPHLLQYKISVLADMCGYHSHSQFGSIFKSIKNISPSQYISFLTDEYKNRS</sequence>
<organism evidence="3 4">
    <name type="scientific">Chryseobacterium soli</name>
    <dbReference type="NCBI Taxonomy" id="445961"/>
    <lineage>
        <taxon>Bacteria</taxon>
        <taxon>Pseudomonadati</taxon>
        <taxon>Bacteroidota</taxon>
        <taxon>Flavobacteriia</taxon>
        <taxon>Flavobacteriales</taxon>
        <taxon>Weeksellaceae</taxon>
        <taxon>Chryseobacterium group</taxon>
        <taxon>Chryseobacterium</taxon>
    </lineage>
</organism>
<dbReference type="InterPro" id="IPR018060">
    <property type="entry name" value="HTH_AraC"/>
</dbReference>
<dbReference type="SMART" id="SM00342">
    <property type="entry name" value="HTH_ARAC"/>
    <property type="match status" value="1"/>
</dbReference>
<dbReference type="AlphaFoldDB" id="A0A086A3J1"/>
<dbReference type="Gene3D" id="1.10.10.60">
    <property type="entry name" value="Homeodomain-like"/>
    <property type="match status" value="1"/>
</dbReference>
<feature type="transmembrane region" description="Helical" evidence="1">
    <location>
        <begin position="42"/>
        <end position="60"/>
    </location>
</feature>
<dbReference type="Pfam" id="PF12833">
    <property type="entry name" value="HTH_18"/>
    <property type="match status" value="1"/>
</dbReference>
<dbReference type="PROSITE" id="PS01124">
    <property type="entry name" value="HTH_ARAC_FAMILY_2"/>
    <property type="match status" value="1"/>
</dbReference>
<gene>
    <name evidence="3" type="ORF">IW15_15985</name>
</gene>
<dbReference type="Proteomes" id="UP000028705">
    <property type="component" value="Unassembled WGS sequence"/>
</dbReference>
<dbReference type="Gene3D" id="1.25.40.10">
    <property type="entry name" value="Tetratricopeptide repeat domain"/>
    <property type="match status" value="1"/>
</dbReference>
<evidence type="ECO:0000313" key="3">
    <source>
        <dbReference type="EMBL" id="KFF11255.1"/>
    </source>
</evidence>
<keyword evidence="4" id="KW-1185">Reference proteome</keyword>
<keyword evidence="1" id="KW-0472">Membrane</keyword>
<reference evidence="3 4" key="1">
    <citation type="submission" date="2014-07" db="EMBL/GenBank/DDBJ databases">
        <title>Genome of Chryseobacterium soli DSM 19298.</title>
        <authorList>
            <person name="Stropko S.J."/>
            <person name="Pipes S.E."/>
            <person name="Newman J."/>
        </authorList>
    </citation>
    <scope>NUCLEOTIDE SEQUENCE [LARGE SCALE GENOMIC DNA]</scope>
    <source>
        <strain evidence="3 4">DSM 19298</strain>
    </source>
</reference>
<protein>
    <recommendedName>
        <fullName evidence="2">HTH araC/xylS-type domain-containing protein</fullName>
    </recommendedName>
</protein>
<accession>A0A086A3J1</accession>
<evidence type="ECO:0000256" key="1">
    <source>
        <dbReference type="SAM" id="Phobius"/>
    </source>
</evidence>
<feature type="transmembrane region" description="Helical" evidence="1">
    <location>
        <begin position="15"/>
        <end position="35"/>
    </location>
</feature>
<comment type="caution">
    <text evidence="3">The sequence shown here is derived from an EMBL/GenBank/DDBJ whole genome shotgun (WGS) entry which is preliminary data.</text>
</comment>
<dbReference type="GO" id="GO:0003700">
    <property type="term" value="F:DNA-binding transcription factor activity"/>
    <property type="evidence" value="ECO:0007669"/>
    <property type="project" value="InterPro"/>
</dbReference>
<dbReference type="SUPFAM" id="SSF48452">
    <property type="entry name" value="TPR-like"/>
    <property type="match status" value="1"/>
</dbReference>
<dbReference type="GO" id="GO:0043565">
    <property type="term" value="F:sequence-specific DNA binding"/>
    <property type="evidence" value="ECO:0007669"/>
    <property type="project" value="InterPro"/>
</dbReference>
<dbReference type="STRING" id="445961.IW15_15985"/>
<dbReference type="EMBL" id="JPRH01000007">
    <property type="protein sequence ID" value="KFF11255.1"/>
    <property type="molecule type" value="Genomic_DNA"/>
</dbReference>
<evidence type="ECO:0000259" key="2">
    <source>
        <dbReference type="PROSITE" id="PS01124"/>
    </source>
</evidence>
<keyword evidence="1" id="KW-1133">Transmembrane helix</keyword>
<dbReference type="eggNOG" id="COG2207">
    <property type="taxonomic scope" value="Bacteria"/>
</dbReference>
<dbReference type="InterPro" id="IPR011990">
    <property type="entry name" value="TPR-like_helical_dom_sf"/>
</dbReference>
<name>A0A086A3J1_9FLAO</name>
<feature type="transmembrane region" description="Helical" evidence="1">
    <location>
        <begin position="368"/>
        <end position="388"/>
    </location>
</feature>